<feature type="region of interest" description="Disordered" evidence="1">
    <location>
        <begin position="1"/>
        <end position="180"/>
    </location>
</feature>
<reference evidence="2" key="1">
    <citation type="submission" date="2022-06" db="EMBL/GenBank/DDBJ databases">
        <title>A novel DMS-producing enzyme.</title>
        <authorList>
            <person name="Zhang Y."/>
        </authorList>
    </citation>
    <scope>NUCLEOTIDE SEQUENCE</scope>
    <source>
        <strain evidence="2">RT37</strain>
    </source>
</reference>
<evidence type="ECO:0000256" key="1">
    <source>
        <dbReference type="SAM" id="MobiDB-lite"/>
    </source>
</evidence>
<dbReference type="AlphaFoldDB" id="A0AAU7KGW9"/>
<proteinExistence type="predicted"/>
<evidence type="ECO:0008006" key="3">
    <source>
        <dbReference type="Google" id="ProtNLM"/>
    </source>
</evidence>
<name>A0AAU7KGW9_9GAMM</name>
<accession>A0AAU7KGW9</accession>
<dbReference type="EMBL" id="CP098827">
    <property type="protein sequence ID" value="XBO70925.1"/>
    <property type="molecule type" value="Genomic_DNA"/>
</dbReference>
<feature type="compositionally biased region" description="Basic and acidic residues" evidence="1">
    <location>
        <begin position="45"/>
        <end position="60"/>
    </location>
</feature>
<organism evidence="2">
    <name type="scientific">Halomonas sp. RT37</name>
    <dbReference type="NCBI Taxonomy" id="2950872"/>
    <lineage>
        <taxon>Bacteria</taxon>
        <taxon>Pseudomonadati</taxon>
        <taxon>Pseudomonadota</taxon>
        <taxon>Gammaproteobacteria</taxon>
        <taxon>Oceanospirillales</taxon>
        <taxon>Halomonadaceae</taxon>
        <taxon>Halomonas</taxon>
    </lineage>
</organism>
<protein>
    <recommendedName>
        <fullName evidence="3">Cellulose biosynthesis protein BcsR</fullName>
    </recommendedName>
</protein>
<dbReference type="RefSeq" id="WP_348827261.1">
    <property type="nucleotide sequence ID" value="NZ_CP098827.1"/>
</dbReference>
<feature type="compositionally biased region" description="Low complexity" evidence="1">
    <location>
        <begin position="96"/>
        <end position="108"/>
    </location>
</feature>
<evidence type="ECO:0000313" key="2">
    <source>
        <dbReference type="EMBL" id="XBO70925.1"/>
    </source>
</evidence>
<feature type="compositionally biased region" description="Basic and acidic residues" evidence="1">
    <location>
        <begin position="109"/>
        <end position="121"/>
    </location>
</feature>
<sequence>MSASDDIQDFLRKTGSDTAGYQAFGRTNEEAGQPRWGLLGQLSGHDVDPGDRPSRAEPGARPEPLQTAAEVAPARKGKAWATLEKLPAAPAPEPASGPAARPAPSAVAERSEPPAGRRVEHQAPATNALSVGEASPPGEARVPPAGRFGHLFRSAPDKASSEAATGKETPLKPLLKRISQ</sequence>
<gene>
    <name evidence="2" type="ORF">NFG58_20375</name>
</gene>